<keyword evidence="1" id="KW-0472">Membrane</keyword>
<dbReference type="GO" id="GO:0061617">
    <property type="term" value="C:MICOS complex"/>
    <property type="evidence" value="ECO:0007669"/>
    <property type="project" value="UniProtKB-UniRule"/>
</dbReference>
<keyword evidence="1" id="KW-0812">Transmembrane</keyword>
<feature type="transmembrane region" description="Helical" evidence="1">
    <location>
        <begin position="104"/>
        <end position="124"/>
    </location>
</feature>
<reference evidence="2" key="1">
    <citation type="submission" date="2020-06" db="EMBL/GenBank/DDBJ databases">
        <title>Genomes of multiple members of Pneumocystis genus reveal paths to human pathogen Pneumocystis jirovecii.</title>
        <authorList>
            <person name="Cisse O.H."/>
            <person name="Ma L."/>
            <person name="Dekker J."/>
            <person name="Khil P."/>
            <person name="Jo J."/>
            <person name="Brenchley J."/>
            <person name="Blair R."/>
            <person name="Pahar B."/>
            <person name="Chabe M."/>
            <person name="Van Rompay K.A."/>
            <person name="Keesler R."/>
            <person name="Sukura A."/>
            <person name="Hirsch V."/>
            <person name="Kutty G."/>
            <person name="Liu Y."/>
            <person name="Peng L."/>
            <person name="Chen J."/>
            <person name="Song J."/>
            <person name="Weissenbacher-Lang C."/>
            <person name="Xu J."/>
            <person name="Upham N.S."/>
            <person name="Stajich J.E."/>
            <person name="Cuomo C.A."/>
            <person name="Cushion M.T."/>
            <person name="Kovacs J.A."/>
        </authorList>
    </citation>
    <scope>NUCLEOTIDE SEQUENCE</scope>
    <source>
        <strain evidence="2">2A</strain>
    </source>
</reference>
<organism evidence="2 3">
    <name type="scientific">Pneumocystis wakefieldiae</name>
    <dbReference type="NCBI Taxonomy" id="38082"/>
    <lineage>
        <taxon>Eukaryota</taxon>
        <taxon>Fungi</taxon>
        <taxon>Dikarya</taxon>
        <taxon>Ascomycota</taxon>
        <taxon>Taphrinomycotina</taxon>
        <taxon>Pneumocystomycetes</taxon>
        <taxon>Pneumocystaceae</taxon>
        <taxon>Pneumocystis</taxon>
    </lineage>
</organism>
<dbReference type="EMBL" id="CP054543">
    <property type="protein sequence ID" value="QSL66569.1"/>
    <property type="molecule type" value="Genomic_DNA"/>
</dbReference>
<name>A0A899G559_9ASCO</name>
<dbReference type="PANTHER" id="PTHR28268:SF1">
    <property type="entry name" value="MICOS SUBUNIT MIC26"/>
    <property type="match status" value="1"/>
</dbReference>
<protein>
    <recommendedName>
        <fullName evidence="1">MICOS complex subunit</fullName>
    </recommendedName>
</protein>
<keyword evidence="1" id="KW-0496">Mitochondrion</keyword>
<comment type="subcellular location">
    <subcellularLocation>
        <location evidence="1">Mitochondrion inner membrane</location>
    </subcellularLocation>
</comment>
<evidence type="ECO:0000256" key="1">
    <source>
        <dbReference type="RuleBase" id="RU363021"/>
    </source>
</evidence>
<sequence>MTESIFQDKKLPIYNKEENEVVLVKVPPSTLQLKVCSSRNLLEKNVKNISMKIEQVVDKWIGIENKVEKITKELVPSNGEIISGGLYVMIAGMAGLILTRKRSFLIRFTTPIFISLAASTIFLPETHRNFRNIMWKYKQNYFQ</sequence>
<accession>A0A899G559</accession>
<feature type="transmembrane region" description="Helical" evidence="1">
    <location>
        <begin position="81"/>
        <end position="98"/>
    </location>
</feature>
<dbReference type="Proteomes" id="UP000663699">
    <property type="component" value="Chromosome 12"/>
</dbReference>
<dbReference type="OrthoDB" id="2399148at2759"/>
<dbReference type="PANTHER" id="PTHR28268">
    <property type="entry name" value="MICOS SUBUNIT MIC26"/>
    <property type="match status" value="1"/>
</dbReference>
<comment type="subunit">
    <text evidence="1">Component of the mitochondrial contact site and cristae organizing system (MICOS) complex.</text>
</comment>
<keyword evidence="1" id="KW-0999">Mitochondrion inner membrane</keyword>
<dbReference type="GO" id="GO:0044284">
    <property type="term" value="C:mitochondrial crista junction"/>
    <property type="evidence" value="ECO:0007669"/>
    <property type="project" value="TreeGrafter"/>
</dbReference>
<evidence type="ECO:0000313" key="3">
    <source>
        <dbReference type="Proteomes" id="UP000663699"/>
    </source>
</evidence>
<gene>
    <name evidence="2" type="ORF">MERGE_000951</name>
</gene>
<keyword evidence="1" id="KW-1133">Transmembrane helix</keyword>
<dbReference type="Pfam" id="PF09769">
    <property type="entry name" value="ApoO"/>
    <property type="match status" value="1"/>
</dbReference>
<dbReference type="GO" id="GO:0042407">
    <property type="term" value="P:cristae formation"/>
    <property type="evidence" value="ECO:0007669"/>
    <property type="project" value="InterPro"/>
</dbReference>
<evidence type="ECO:0000313" key="2">
    <source>
        <dbReference type="EMBL" id="QSL66569.1"/>
    </source>
</evidence>
<keyword evidence="3" id="KW-1185">Reference proteome</keyword>
<proteinExistence type="predicted"/>
<dbReference type="AlphaFoldDB" id="A0A899G559"/>
<comment type="function">
    <text evidence="1">Component of the MICOS complex, a large protein complex of the mitochondrial inner membrane that plays crucial roles in the maintenance of crista junctions, inner membrane architecture, and formation of contact sites to the outer membrane.</text>
</comment>
<dbReference type="InterPro" id="IPR019166">
    <property type="entry name" value="MIC26/MIC27"/>
</dbReference>
<dbReference type="InterPro" id="IPR033181">
    <property type="entry name" value="Mic26_fungi"/>
</dbReference>